<evidence type="ECO:0000313" key="2">
    <source>
        <dbReference type="EMBL" id="NNG37173.1"/>
    </source>
</evidence>
<protein>
    <recommendedName>
        <fullName evidence="4">Spore-associated protein A</fullName>
    </recommendedName>
</protein>
<organism evidence="2 3">
    <name type="scientific">Nakamurella aerolata</name>
    <dbReference type="NCBI Taxonomy" id="1656892"/>
    <lineage>
        <taxon>Bacteria</taxon>
        <taxon>Bacillati</taxon>
        <taxon>Actinomycetota</taxon>
        <taxon>Actinomycetes</taxon>
        <taxon>Nakamurellales</taxon>
        <taxon>Nakamurellaceae</taxon>
        <taxon>Nakamurella</taxon>
    </lineage>
</organism>
<dbReference type="EMBL" id="JABEND010000010">
    <property type="protein sequence ID" value="NNG37173.1"/>
    <property type="molecule type" value="Genomic_DNA"/>
</dbReference>
<evidence type="ECO:0000256" key="1">
    <source>
        <dbReference type="SAM" id="SignalP"/>
    </source>
</evidence>
<gene>
    <name evidence="2" type="ORF">HKD39_15970</name>
</gene>
<dbReference type="RefSeq" id="WP_171200862.1">
    <property type="nucleotide sequence ID" value="NZ_JABEND010000010.1"/>
</dbReference>
<dbReference type="AlphaFoldDB" id="A0A849ABV2"/>
<feature type="signal peptide" evidence="1">
    <location>
        <begin position="1"/>
        <end position="30"/>
    </location>
</feature>
<proteinExistence type="predicted"/>
<comment type="caution">
    <text evidence="2">The sequence shown here is derived from an EMBL/GenBank/DDBJ whole genome shotgun (WGS) entry which is preliminary data.</text>
</comment>
<name>A0A849ABV2_9ACTN</name>
<evidence type="ECO:0008006" key="4">
    <source>
        <dbReference type="Google" id="ProtNLM"/>
    </source>
</evidence>
<keyword evidence="3" id="KW-1185">Reference proteome</keyword>
<evidence type="ECO:0000313" key="3">
    <source>
        <dbReference type="Proteomes" id="UP000562984"/>
    </source>
</evidence>
<dbReference type="Proteomes" id="UP000562984">
    <property type="component" value="Unassembled WGS sequence"/>
</dbReference>
<feature type="chain" id="PRO_5039687874" description="Spore-associated protein A" evidence="1">
    <location>
        <begin position="31"/>
        <end position="157"/>
    </location>
</feature>
<accession>A0A849ABV2</accession>
<keyword evidence="1" id="KW-0732">Signal</keyword>
<sequence length="157" mass="16811">MSVVRKSITAAVLALTVAGGMAATAAPASAGTIQKVGTVRDAGCYGSRLEVKPIMKGNVRLGQVELWYSRANGGTNCVITRNGTGSPATMAELWVDRDGNKRLTRGDGYSKDYGTYPNYAGGAYQTRTDRKCVWFYGSIKVSGVEYWNGSGAWVHCR</sequence>
<reference evidence="2 3" key="1">
    <citation type="submission" date="2020-05" db="EMBL/GenBank/DDBJ databases">
        <title>Nakamurella sp. DB0629 isolated from air conditioner.</title>
        <authorList>
            <person name="Kim D.H."/>
            <person name="Kim D.-U."/>
        </authorList>
    </citation>
    <scope>NUCLEOTIDE SEQUENCE [LARGE SCALE GENOMIC DNA]</scope>
    <source>
        <strain evidence="2 3">DB0629</strain>
    </source>
</reference>